<feature type="domain" description="Competence protein CoiA-like N-terminal" evidence="2">
    <location>
        <begin position="16"/>
        <end position="54"/>
    </location>
</feature>
<evidence type="ECO:0000259" key="2">
    <source>
        <dbReference type="Pfam" id="PF25164"/>
    </source>
</evidence>
<dbReference type="EMBL" id="FOLT01000001">
    <property type="protein sequence ID" value="SFB84004.1"/>
    <property type="molecule type" value="Genomic_DNA"/>
</dbReference>
<reference evidence="5" key="1">
    <citation type="submission" date="2016-10" db="EMBL/GenBank/DDBJ databases">
        <authorList>
            <person name="Varghese N."/>
            <person name="Submissions S."/>
        </authorList>
    </citation>
    <scope>NUCLEOTIDE SEQUENCE [LARGE SCALE GENOMIC DNA]</scope>
    <source>
        <strain evidence="5">DSM 23664</strain>
    </source>
</reference>
<organism evidence="4 5">
    <name type="scientific">Alkalibacterium subtropicum</name>
    <dbReference type="NCBI Taxonomy" id="753702"/>
    <lineage>
        <taxon>Bacteria</taxon>
        <taxon>Bacillati</taxon>
        <taxon>Bacillota</taxon>
        <taxon>Bacilli</taxon>
        <taxon>Lactobacillales</taxon>
        <taxon>Carnobacteriaceae</taxon>
        <taxon>Alkalibacterium</taxon>
    </lineage>
</organism>
<gene>
    <name evidence="4" type="ORF">SAMN04488102_10164</name>
</gene>
<accession>A0A1I1EA59</accession>
<sequence>MFTALNKQHHLVTASEYTGERPCYCPGCREEVIFRKGKINQAHFAHKNQSLCQTFSEGETVAHIEGKLLLYHWFKKEEIEVELEAYLPEVNQRPDLLIQYNGFSVAIEYQCSPISKETIRSRTEGYNRNNIKVIWILGEKLKVNKALTTRHYEYLSLNTHGSYHLFQLDGKEEQLEVITDIKGYGTRQSFMINRIDYEDDISCVVNIVERRWHNNFPVLKSRIHEEKNLYRLSFYKDQRAKRFFELLYYNNMHIKTLPDVIFYSVSKEWFIRTFSYQWKLILVLWLEDLHPTQVITTAALNRKVKGWEKEGEIIFHYLPAIEEDIKILPFFQFLNLLCDKGYLYEVAEHKWVRSGTIL</sequence>
<dbReference type="InterPro" id="IPR057253">
    <property type="entry name" value="CoiA-like_N"/>
</dbReference>
<dbReference type="Proteomes" id="UP000199612">
    <property type="component" value="Unassembled WGS sequence"/>
</dbReference>
<protein>
    <submittedName>
        <fullName evidence="4">Competence protein CoiA</fullName>
    </submittedName>
</protein>
<dbReference type="InterPro" id="IPR057252">
    <property type="entry name" value="CoiA_C"/>
</dbReference>
<evidence type="ECO:0000313" key="5">
    <source>
        <dbReference type="Proteomes" id="UP000199612"/>
    </source>
</evidence>
<proteinExistence type="predicted"/>
<dbReference type="Pfam" id="PF25164">
    <property type="entry name" value="CoiA_N"/>
    <property type="match status" value="1"/>
</dbReference>
<feature type="domain" description="Competence protein CoiA nuclease-like" evidence="1">
    <location>
        <begin position="59"/>
        <end position="194"/>
    </location>
</feature>
<evidence type="ECO:0000259" key="1">
    <source>
        <dbReference type="Pfam" id="PF06054"/>
    </source>
</evidence>
<evidence type="ECO:0000259" key="3">
    <source>
        <dbReference type="Pfam" id="PF25166"/>
    </source>
</evidence>
<dbReference type="OrthoDB" id="3784230at2"/>
<name>A0A1I1EA59_9LACT</name>
<dbReference type="STRING" id="753702.SAMN04488102_10164"/>
<feature type="domain" description="Competence protein CoiA C-terminal" evidence="3">
    <location>
        <begin position="235"/>
        <end position="353"/>
    </location>
</feature>
<keyword evidence="5" id="KW-1185">Reference proteome</keyword>
<dbReference type="Pfam" id="PF06054">
    <property type="entry name" value="CoiA_nuc"/>
    <property type="match status" value="1"/>
</dbReference>
<dbReference type="Pfam" id="PF25166">
    <property type="entry name" value="CoiA_C"/>
    <property type="match status" value="1"/>
</dbReference>
<dbReference type="InterPro" id="IPR010330">
    <property type="entry name" value="CoiA_nuc"/>
</dbReference>
<dbReference type="PIRSF" id="PIRSF007487">
    <property type="entry name" value="Competence-induced_CoiA_bac"/>
    <property type="match status" value="1"/>
</dbReference>
<dbReference type="AlphaFoldDB" id="A0A1I1EA59"/>
<dbReference type="InterPro" id="IPR021176">
    <property type="entry name" value="Competence-induced_CoiA"/>
</dbReference>
<evidence type="ECO:0000313" key="4">
    <source>
        <dbReference type="EMBL" id="SFB84004.1"/>
    </source>
</evidence>
<dbReference type="RefSeq" id="WP_091527730.1">
    <property type="nucleotide sequence ID" value="NZ_FOLT01000001.1"/>
</dbReference>